<dbReference type="PANTHER" id="PTHR30614">
    <property type="entry name" value="MEMBRANE COMPONENT OF AMINO ACID ABC TRANSPORTER"/>
    <property type="match status" value="1"/>
</dbReference>
<keyword evidence="10" id="KW-1185">Reference proteome</keyword>
<gene>
    <name evidence="9" type="ORF">ACFO8Q_02305</name>
</gene>
<evidence type="ECO:0000256" key="6">
    <source>
        <dbReference type="ARBA" id="ARBA00023136"/>
    </source>
</evidence>
<comment type="similarity">
    <text evidence="7">Belongs to the binding-protein-dependent transport system permease family.</text>
</comment>
<accession>A0ABV9PX78</accession>
<evidence type="ECO:0000256" key="7">
    <source>
        <dbReference type="RuleBase" id="RU363032"/>
    </source>
</evidence>
<dbReference type="InterPro" id="IPR035906">
    <property type="entry name" value="MetI-like_sf"/>
</dbReference>
<feature type="transmembrane region" description="Helical" evidence="7">
    <location>
        <begin position="63"/>
        <end position="82"/>
    </location>
</feature>
<evidence type="ECO:0000256" key="3">
    <source>
        <dbReference type="ARBA" id="ARBA00022475"/>
    </source>
</evidence>
<proteinExistence type="inferred from homology"/>
<dbReference type="PROSITE" id="PS50928">
    <property type="entry name" value="ABC_TM1"/>
    <property type="match status" value="1"/>
</dbReference>
<feature type="domain" description="ABC transmembrane type-1" evidence="8">
    <location>
        <begin position="18"/>
        <end position="206"/>
    </location>
</feature>
<comment type="subcellular location">
    <subcellularLocation>
        <location evidence="1 7">Cell membrane</location>
        <topology evidence="1 7">Multi-pass membrane protein</topology>
    </subcellularLocation>
</comment>
<evidence type="ECO:0000313" key="9">
    <source>
        <dbReference type="EMBL" id="MFC4766233.1"/>
    </source>
</evidence>
<feature type="transmembrane region" description="Helical" evidence="7">
    <location>
        <begin position="134"/>
        <end position="153"/>
    </location>
</feature>
<keyword evidence="6 7" id="KW-0472">Membrane</keyword>
<dbReference type="RefSeq" id="WP_380024007.1">
    <property type="nucleotide sequence ID" value="NZ_JBHSHC010000014.1"/>
</dbReference>
<comment type="caution">
    <text evidence="9">The sequence shown here is derived from an EMBL/GenBank/DDBJ whole genome shotgun (WGS) entry which is preliminary data.</text>
</comment>
<evidence type="ECO:0000313" key="10">
    <source>
        <dbReference type="Proteomes" id="UP001596002"/>
    </source>
</evidence>
<evidence type="ECO:0000256" key="4">
    <source>
        <dbReference type="ARBA" id="ARBA00022692"/>
    </source>
</evidence>
<sequence>MLNFSILIEHWDQYLEGFGNTVQVSLLALVGSFVLGTLLAVFRIAPIRPLNWAGTGYVEFIRNIPLVLVVFIFYFGFPAIGIQLEGFAAGTLGLTVYTAAFIAEAVRAGILSVPKGQMEAARSSGLTYTQTMRYIILPQAIKIVIPPLGNQFINLVKNSSVLGVIAGLDLMYHGDLISSATAVVFDVYIFVAMFYLILTVPLSLGVGYLERRLAANHR</sequence>
<dbReference type="InterPro" id="IPR043429">
    <property type="entry name" value="ArtM/GltK/GlnP/TcyL/YhdX-like"/>
</dbReference>
<name>A0ABV9PX78_9BACL</name>
<dbReference type="Pfam" id="PF00528">
    <property type="entry name" value="BPD_transp_1"/>
    <property type="match status" value="1"/>
</dbReference>
<dbReference type="Gene3D" id="1.10.3720.10">
    <property type="entry name" value="MetI-like"/>
    <property type="match status" value="1"/>
</dbReference>
<dbReference type="InterPro" id="IPR000515">
    <property type="entry name" value="MetI-like"/>
</dbReference>
<keyword evidence="5 7" id="KW-1133">Transmembrane helix</keyword>
<dbReference type="EMBL" id="JBHSHC010000014">
    <property type="protein sequence ID" value="MFC4766233.1"/>
    <property type="molecule type" value="Genomic_DNA"/>
</dbReference>
<dbReference type="InterPro" id="IPR010065">
    <property type="entry name" value="AA_ABC_transptr_permease_3TM"/>
</dbReference>
<dbReference type="SUPFAM" id="SSF161098">
    <property type="entry name" value="MetI-like"/>
    <property type="match status" value="1"/>
</dbReference>
<feature type="transmembrane region" description="Helical" evidence="7">
    <location>
        <begin position="187"/>
        <end position="209"/>
    </location>
</feature>
<dbReference type="Proteomes" id="UP001596002">
    <property type="component" value="Unassembled WGS sequence"/>
</dbReference>
<dbReference type="PANTHER" id="PTHR30614:SF7">
    <property type="entry name" value="GLUTAMINE ABC TRANSPORTER PERMEASE PROTEIN GLNM-RELATED"/>
    <property type="match status" value="1"/>
</dbReference>
<keyword evidence="4 7" id="KW-0812">Transmembrane</keyword>
<dbReference type="CDD" id="cd06261">
    <property type="entry name" value="TM_PBP2"/>
    <property type="match status" value="1"/>
</dbReference>
<evidence type="ECO:0000256" key="1">
    <source>
        <dbReference type="ARBA" id="ARBA00004651"/>
    </source>
</evidence>
<reference evidence="10" key="1">
    <citation type="journal article" date="2019" name="Int. J. Syst. Evol. Microbiol.">
        <title>The Global Catalogue of Microorganisms (GCM) 10K type strain sequencing project: providing services to taxonomists for standard genome sequencing and annotation.</title>
        <authorList>
            <consortium name="The Broad Institute Genomics Platform"/>
            <consortium name="The Broad Institute Genome Sequencing Center for Infectious Disease"/>
            <person name="Wu L."/>
            <person name="Ma J."/>
        </authorList>
    </citation>
    <scope>NUCLEOTIDE SEQUENCE [LARGE SCALE GENOMIC DNA]</scope>
    <source>
        <strain evidence="10">WYCCWR 12678</strain>
    </source>
</reference>
<dbReference type="NCBIfam" id="TIGR01726">
    <property type="entry name" value="HEQRo_perm_3TM"/>
    <property type="match status" value="1"/>
</dbReference>
<feature type="transmembrane region" description="Helical" evidence="7">
    <location>
        <begin position="20"/>
        <end position="42"/>
    </location>
</feature>
<keyword evidence="2 7" id="KW-0813">Transport</keyword>
<keyword evidence="3" id="KW-1003">Cell membrane</keyword>
<evidence type="ECO:0000259" key="8">
    <source>
        <dbReference type="PROSITE" id="PS50928"/>
    </source>
</evidence>
<feature type="transmembrane region" description="Helical" evidence="7">
    <location>
        <begin position="94"/>
        <end position="113"/>
    </location>
</feature>
<protein>
    <submittedName>
        <fullName evidence="9">Amino acid ABC transporter permease</fullName>
    </submittedName>
</protein>
<organism evidence="9 10">
    <name type="scientific">Effusibacillus consociatus</name>
    <dbReference type="NCBI Taxonomy" id="1117041"/>
    <lineage>
        <taxon>Bacteria</taxon>
        <taxon>Bacillati</taxon>
        <taxon>Bacillota</taxon>
        <taxon>Bacilli</taxon>
        <taxon>Bacillales</taxon>
        <taxon>Alicyclobacillaceae</taxon>
        <taxon>Effusibacillus</taxon>
    </lineage>
</organism>
<evidence type="ECO:0000256" key="2">
    <source>
        <dbReference type="ARBA" id="ARBA00022448"/>
    </source>
</evidence>
<evidence type="ECO:0000256" key="5">
    <source>
        <dbReference type="ARBA" id="ARBA00022989"/>
    </source>
</evidence>